<protein>
    <recommendedName>
        <fullName evidence="5">MxaA protein</fullName>
    </recommendedName>
</protein>
<dbReference type="RefSeq" id="WP_306389949.1">
    <property type="nucleotide sequence ID" value="NZ_JAVCAP010000021.1"/>
</dbReference>
<feature type="transmembrane region" description="Helical" evidence="1">
    <location>
        <begin position="183"/>
        <end position="206"/>
    </location>
</feature>
<dbReference type="EMBL" id="JAVCAP010000021">
    <property type="protein sequence ID" value="MDP8568226.1"/>
    <property type="molecule type" value="Genomic_DNA"/>
</dbReference>
<keyword evidence="4" id="KW-1185">Reference proteome</keyword>
<keyword evidence="1" id="KW-0472">Membrane</keyword>
<evidence type="ECO:0008006" key="5">
    <source>
        <dbReference type="Google" id="ProtNLM"/>
    </source>
</evidence>
<evidence type="ECO:0000256" key="2">
    <source>
        <dbReference type="SAM" id="SignalP"/>
    </source>
</evidence>
<dbReference type="Proteomes" id="UP001225906">
    <property type="component" value="Unassembled WGS sequence"/>
</dbReference>
<organism evidence="3 4">
    <name type="scientific">Methylophilus aquaticus</name>
    <dbReference type="NCBI Taxonomy" id="1971610"/>
    <lineage>
        <taxon>Bacteria</taxon>
        <taxon>Pseudomonadati</taxon>
        <taxon>Pseudomonadota</taxon>
        <taxon>Betaproteobacteria</taxon>
        <taxon>Nitrosomonadales</taxon>
        <taxon>Methylophilaceae</taxon>
        <taxon>Methylophilus</taxon>
    </lineage>
</organism>
<evidence type="ECO:0000256" key="1">
    <source>
        <dbReference type="SAM" id="Phobius"/>
    </source>
</evidence>
<accession>A0ABT9JVR4</accession>
<reference evidence="4" key="1">
    <citation type="journal article" date="2019" name="Int. J. Syst. Evol. Microbiol.">
        <title>The Global Catalogue of Microorganisms (GCM) 10K type strain sequencing project: providing services to taxonomists for standard genome sequencing and annotation.</title>
        <authorList>
            <consortium name="The Broad Institute Genomics Platform"/>
            <consortium name="The Broad Institute Genome Sequencing Center for Infectious Disease"/>
            <person name="Wu L."/>
            <person name="Ma J."/>
        </authorList>
    </citation>
    <scope>NUCLEOTIDE SEQUENCE [LARGE SCALE GENOMIC DNA]</scope>
    <source>
        <strain evidence="4">VKM B-3159</strain>
    </source>
</reference>
<gene>
    <name evidence="3" type="ORF">Q9291_10240</name>
</gene>
<sequence length="310" mass="34516">MMRFACAMFTPMIAPMLLPACAIALLGWMPASSAAESQPPGVSIESHTRETDYTLGSIAHQHLQVRVPAGFTLDPGSLPQKAQNEAIELRDAHWTLSSKADGNHYDFVLDWQIFVAWASVKNIPLKPLHLVFKNKQQTLNVDVLGDKVLVSTLLPPKMDDAHVKLYADAPLPAWPLQPVLLRMLGFGLLLLLALTYLAWVMGWIQLPQERRMPFRQAWRTMRTFSDQDPNAIKLAMRTLTHAMDQFAGQAVTAENLSSWLQQQPRLAPHAAALQAFYADVQRTFFAGQSPACAVSELRALARQLSQLEVS</sequence>
<comment type="caution">
    <text evidence="3">The sequence shown here is derived from an EMBL/GenBank/DDBJ whole genome shotgun (WGS) entry which is preliminary data.</text>
</comment>
<keyword evidence="1" id="KW-0812">Transmembrane</keyword>
<keyword evidence="2" id="KW-0732">Signal</keyword>
<evidence type="ECO:0000313" key="3">
    <source>
        <dbReference type="EMBL" id="MDP8568226.1"/>
    </source>
</evidence>
<evidence type="ECO:0000313" key="4">
    <source>
        <dbReference type="Proteomes" id="UP001225906"/>
    </source>
</evidence>
<proteinExistence type="predicted"/>
<keyword evidence="1" id="KW-1133">Transmembrane helix</keyword>
<feature type="signal peptide" evidence="2">
    <location>
        <begin position="1"/>
        <end position="34"/>
    </location>
</feature>
<feature type="chain" id="PRO_5046273339" description="MxaA protein" evidence="2">
    <location>
        <begin position="35"/>
        <end position="310"/>
    </location>
</feature>
<name>A0ABT9JVR4_9PROT</name>